<evidence type="ECO:0000256" key="3">
    <source>
        <dbReference type="ARBA" id="ARBA00022801"/>
    </source>
</evidence>
<dbReference type="Pfam" id="PF02055">
    <property type="entry name" value="Glyco_hydro_30"/>
    <property type="match status" value="1"/>
</dbReference>
<dbReference type="SMART" id="SM00458">
    <property type="entry name" value="RICIN"/>
    <property type="match status" value="1"/>
</dbReference>
<dbReference type="InterPro" id="IPR013780">
    <property type="entry name" value="Glyco_hydro_b"/>
</dbReference>
<evidence type="ECO:0000256" key="2">
    <source>
        <dbReference type="ARBA" id="ARBA00022729"/>
    </source>
</evidence>
<dbReference type="PANTHER" id="PTHR11069">
    <property type="entry name" value="GLUCOSYLCERAMIDASE"/>
    <property type="match status" value="1"/>
</dbReference>
<evidence type="ECO:0000313" key="8">
    <source>
        <dbReference type="EMBL" id="GIG45510.1"/>
    </source>
</evidence>
<dbReference type="GO" id="GO:0016020">
    <property type="term" value="C:membrane"/>
    <property type="evidence" value="ECO:0007669"/>
    <property type="project" value="GOC"/>
</dbReference>
<sequence length="681" mass="73241">MHPRQRNLWRKLTIPGLVLGLAAATTVWLGATSAQAATGPTVTSWVTTPDRSQLLARGASPVFNTDGSRPGQMITIDPSRTYQTMDGFGASVTDSSAAVLYRLPAAQRDQVLTSIFHPVDGIGMSFLRQPIGGSDFIDEAPYTYDDLPSGQTDLAMARFSVAHDEAQILPVLRRALQLNPTLKVMASPWGQPAWMKANASVIGGRLKDDPAIFRAYALYLLKFVQAYEAAGVPIYALTVQNEPQNRTPDSYAGTDMPVAHQAAIINELGPMLRDAGLSRVKIIGYDHNWTQHPDDAADAARLGVPAEPNYPYDLLRTSAAQWIAGTGYHCYSGDANAQTALHNAFPAKDIWFTECSGWHGAADNAAKYFADTLNWHAQNVELGTVRNWAKAVVNWNLALDSQGNPHNGGCGDATGWCTGVVSVDGTTVTRNAEYYALGHFSKFLRPGAVRVHTDNAGDLHNAAFRNPDGSMVLVAKNIGGGTQTFGVTWNGMFVPYTVPPNALVTLTWPAGGSTPTSNPPTSPTPSTPPATSINPAAWYEVSNTNSGKCLDDANRGTANGTVLQQWACSVPAATNQQWQFRPTSNGYYQVVSRHATNLVWDVNGGAGATGDGTQVHLWAYAGGTNQQWQPVHLGNGLYRFTARNSGKCLDVRDVSTADGAWLQQWTCTGGPAQTFRLVQRP</sequence>
<dbReference type="Pfam" id="PF17189">
    <property type="entry name" value="Glyco_hydro_30C"/>
    <property type="match status" value="1"/>
</dbReference>
<feature type="domain" description="Ricin B lectin" evidence="7">
    <location>
        <begin position="535"/>
        <end position="678"/>
    </location>
</feature>
<dbReference type="SUPFAM" id="SSF51445">
    <property type="entry name" value="(Trans)glycosidases"/>
    <property type="match status" value="1"/>
</dbReference>
<dbReference type="EMBL" id="BONQ01000053">
    <property type="protein sequence ID" value="GIG45510.1"/>
    <property type="molecule type" value="Genomic_DNA"/>
</dbReference>
<evidence type="ECO:0000259" key="7">
    <source>
        <dbReference type="SMART" id="SM00458"/>
    </source>
</evidence>
<reference evidence="8" key="1">
    <citation type="submission" date="2021-01" db="EMBL/GenBank/DDBJ databases">
        <title>Whole genome shotgun sequence of Dactylosporangium siamense NBRC 106093.</title>
        <authorList>
            <person name="Komaki H."/>
            <person name="Tamura T."/>
        </authorList>
    </citation>
    <scope>NUCLEOTIDE SEQUENCE</scope>
    <source>
        <strain evidence="8">NBRC 106093</strain>
    </source>
</reference>
<dbReference type="InterPro" id="IPR017853">
    <property type="entry name" value="GH"/>
</dbReference>
<dbReference type="PRINTS" id="PR00843">
    <property type="entry name" value="GLHYDRLASE30"/>
</dbReference>
<dbReference type="GO" id="GO:0006680">
    <property type="term" value="P:glucosylceramide catabolic process"/>
    <property type="evidence" value="ECO:0007669"/>
    <property type="project" value="TreeGrafter"/>
</dbReference>
<evidence type="ECO:0000256" key="1">
    <source>
        <dbReference type="ARBA" id="ARBA00005382"/>
    </source>
</evidence>
<evidence type="ECO:0000313" key="9">
    <source>
        <dbReference type="Proteomes" id="UP000660611"/>
    </source>
</evidence>
<gene>
    <name evidence="8" type="primary">srfJ_2</name>
    <name evidence="8" type="ORF">Dsi01nite_035510</name>
</gene>
<protein>
    <submittedName>
        <fullName evidence="8">Glucosylceramidase</fullName>
    </submittedName>
</protein>
<dbReference type="InterPro" id="IPR001139">
    <property type="entry name" value="Glyco_hydro_30"/>
</dbReference>
<dbReference type="SUPFAM" id="SSF50370">
    <property type="entry name" value="Ricin B-like lectins"/>
    <property type="match status" value="1"/>
</dbReference>
<feature type="chain" id="PRO_5037895754" evidence="6">
    <location>
        <begin position="37"/>
        <end position="681"/>
    </location>
</feature>
<accession>A0A919PIK4</accession>
<comment type="similarity">
    <text evidence="1 4">Belongs to the glycosyl hydrolase 30 family.</text>
</comment>
<keyword evidence="4" id="KW-0326">Glycosidase</keyword>
<dbReference type="InterPro" id="IPR000772">
    <property type="entry name" value="Ricin_B_lectin"/>
</dbReference>
<keyword evidence="3 4" id="KW-0378">Hydrolase</keyword>
<evidence type="ECO:0000256" key="4">
    <source>
        <dbReference type="RuleBase" id="RU361188"/>
    </source>
</evidence>
<dbReference type="Gene3D" id="2.60.40.1180">
    <property type="entry name" value="Golgi alpha-mannosidase II"/>
    <property type="match status" value="1"/>
</dbReference>
<proteinExistence type="inferred from homology"/>
<dbReference type="Gene3D" id="3.20.20.80">
    <property type="entry name" value="Glycosidases"/>
    <property type="match status" value="1"/>
</dbReference>
<dbReference type="InterPro" id="IPR033452">
    <property type="entry name" value="GH30_C"/>
</dbReference>
<feature type="region of interest" description="Disordered" evidence="5">
    <location>
        <begin position="509"/>
        <end position="534"/>
    </location>
</feature>
<evidence type="ECO:0000256" key="5">
    <source>
        <dbReference type="SAM" id="MobiDB-lite"/>
    </source>
</evidence>
<keyword evidence="9" id="KW-1185">Reference proteome</keyword>
<dbReference type="PANTHER" id="PTHR11069:SF23">
    <property type="entry name" value="LYSOSOMAL ACID GLUCOSYLCERAMIDASE"/>
    <property type="match status" value="1"/>
</dbReference>
<dbReference type="GO" id="GO:0004348">
    <property type="term" value="F:glucosylceramidase activity"/>
    <property type="evidence" value="ECO:0007669"/>
    <property type="project" value="InterPro"/>
</dbReference>
<feature type="compositionally biased region" description="Pro residues" evidence="5">
    <location>
        <begin position="517"/>
        <end position="528"/>
    </location>
</feature>
<keyword evidence="2 6" id="KW-0732">Signal</keyword>
<organism evidence="8 9">
    <name type="scientific">Dactylosporangium siamense</name>
    <dbReference type="NCBI Taxonomy" id="685454"/>
    <lineage>
        <taxon>Bacteria</taxon>
        <taxon>Bacillati</taxon>
        <taxon>Actinomycetota</taxon>
        <taxon>Actinomycetes</taxon>
        <taxon>Micromonosporales</taxon>
        <taxon>Micromonosporaceae</taxon>
        <taxon>Dactylosporangium</taxon>
    </lineage>
</organism>
<dbReference type="Proteomes" id="UP000660611">
    <property type="component" value="Unassembled WGS sequence"/>
</dbReference>
<dbReference type="Pfam" id="PF14200">
    <property type="entry name" value="RicinB_lectin_2"/>
    <property type="match status" value="2"/>
</dbReference>
<dbReference type="Gene3D" id="2.80.10.50">
    <property type="match status" value="2"/>
</dbReference>
<dbReference type="InterPro" id="IPR035992">
    <property type="entry name" value="Ricin_B-like_lectins"/>
</dbReference>
<comment type="caution">
    <text evidence="8">The sequence shown here is derived from an EMBL/GenBank/DDBJ whole genome shotgun (WGS) entry which is preliminary data.</text>
</comment>
<evidence type="ECO:0000256" key="6">
    <source>
        <dbReference type="SAM" id="SignalP"/>
    </source>
</evidence>
<dbReference type="PROSITE" id="PS50231">
    <property type="entry name" value="RICIN_B_LECTIN"/>
    <property type="match status" value="1"/>
</dbReference>
<dbReference type="InterPro" id="IPR033453">
    <property type="entry name" value="Glyco_hydro_30_TIM-barrel"/>
</dbReference>
<feature type="signal peptide" evidence="6">
    <location>
        <begin position="1"/>
        <end position="36"/>
    </location>
</feature>
<name>A0A919PIK4_9ACTN</name>
<dbReference type="AlphaFoldDB" id="A0A919PIK4"/>